<sequence length="401" mass="45709">MGNNCCQESRLKRRQRLALLLVGLDNAGKTVTARGLAGDPIYSPVPTVGFSVIDLKYLHYDVKIFDLGGGSNIRGIWHKYFTDVHGIIFVIDSCDMGRFQEVRQVLEEILSNEKITGKPLLILANKQDQESALDEIDIIECLQIEEMVNKYKCPTLVQSCCASETNYTKTDPGIREGYEWIVNYIDKHYQQLNLRVELDIVEQEIKDKQELVEKIARIRVERQTASSPKNDPDAIETLSEYMSKTNDPIKNTAELLPFYLNPEETANDVTRTNSSSSITFPEIYFVNNYSEQQERPRSALQIVKHQLQKQDELRRSQSAKIRRNKTAPANSLRAKEFIPSTGNPKRNIQSAAGRVFIINENNTGIADECLRLSFYSETSKFQEANDCREKKQNGVCIVDIE</sequence>
<proteinExistence type="predicted"/>
<comment type="caution">
    <text evidence="5">The sequence shown here is derived from an EMBL/GenBank/DDBJ whole genome shotgun (WGS) entry which is preliminary data.</text>
</comment>
<evidence type="ECO:0000313" key="5">
    <source>
        <dbReference type="EMBL" id="KAL1516648.1"/>
    </source>
</evidence>
<dbReference type="PROSITE" id="PS51417">
    <property type="entry name" value="ARF"/>
    <property type="match status" value="1"/>
</dbReference>
<protein>
    <recommendedName>
        <fullName evidence="7">ADP-ribosylation factor-like protein 13B</fullName>
    </recommendedName>
</protein>
<feature type="binding site" evidence="3">
    <location>
        <begin position="23"/>
        <end position="30"/>
    </location>
    <ligand>
        <name>GTP</name>
        <dbReference type="ChEBI" id="CHEBI:37565"/>
    </ligand>
</feature>
<dbReference type="PANTHER" id="PTHR46090:SF2">
    <property type="entry name" value="ADP-RIBOSYLATION FACTOR-LIKE PROTEIN 13B"/>
    <property type="match status" value="1"/>
</dbReference>
<dbReference type="Gene3D" id="3.40.50.300">
    <property type="entry name" value="P-loop containing nucleotide triphosphate hydrolases"/>
    <property type="match status" value="1"/>
</dbReference>
<dbReference type="SUPFAM" id="SSF52540">
    <property type="entry name" value="P-loop containing nucleoside triphosphate hydrolases"/>
    <property type="match status" value="1"/>
</dbReference>
<evidence type="ECO:0000313" key="6">
    <source>
        <dbReference type="Proteomes" id="UP001566132"/>
    </source>
</evidence>
<evidence type="ECO:0000256" key="3">
    <source>
        <dbReference type="PIRSR" id="PIRSR606689-1"/>
    </source>
</evidence>
<evidence type="ECO:0000256" key="4">
    <source>
        <dbReference type="PIRSR" id="PIRSR606689-2"/>
    </source>
</evidence>
<reference evidence="5 6" key="1">
    <citation type="submission" date="2024-05" db="EMBL/GenBank/DDBJ databases">
        <title>Genetic variation in Jamaican populations of the coffee berry borer (Hypothenemus hampei).</title>
        <authorList>
            <person name="Errbii M."/>
            <person name="Myrie A."/>
        </authorList>
    </citation>
    <scope>NUCLEOTIDE SEQUENCE [LARGE SCALE GENOMIC DNA]</scope>
    <source>
        <strain evidence="5">JA-Hopewell-2020-01-JO</strain>
        <tissue evidence="5">Whole body</tissue>
    </source>
</reference>
<dbReference type="Pfam" id="PF00025">
    <property type="entry name" value="Arf"/>
    <property type="match status" value="1"/>
</dbReference>
<keyword evidence="4" id="KW-0479">Metal-binding</keyword>
<dbReference type="AlphaFoldDB" id="A0ABD1FF72"/>
<dbReference type="SMART" id="SM00177">
    <property type="entry name" value="ARF"/>
    <property type="match status" value="1"/>
</dbReference>
<accession>A0ABD1FF72</accession>
<gene>
    <name evidence="5" type="ORF">ABEB36_000532</name>
</gene>
<dbReference type="GO" id="GO:0005525">
    <property type="term" value="F:GTP binding"/>
    <property type="evidence" value="ECO:0007669"/>
    <property type="project" value="UniProtKB-KW"/>
</dbReference>
<feature type="binding site" evidence="4">
    <location>
        <position position="47"/>
    </location>
    <ligand>
        <name>Mg(2+)</name>
        <dbReference type="ChEBI" id="CHEBI:18420"/>
    </ligand>
</feature>
<feature type="binding site" evidence="4">
    <location>
        <position position="30"/>
    </location>
    <ligand>
        <name>Mg(2+)</name>
        <dbReference type="ChEBI" id="CHEBI:18420"/>
    </ligand>
</feature>
<dbReference type="PRINTS" id="PR00328">
    <property type="entry name" value="SAR1GTPBP"/>
</dbReference>
<keyword evidence="6" id="KW-1185">Reference proteome</keyword>
<dbReference type="InterPro" id="IPR051995">
    <property type="entry name" value="Ciliary_GTPase"/>
</dbReference>
<evidence type="ECO:0008006" key="7">
    <source>
        <dbReference type="Google" id="ProtNLM"/>
    </source>
</evidence>
<dbReference type="Proteomes" id="UP001566132">
    <property type="component" value="Unassembled WGS sequence"/>
</dbReference>
<evidence type="ECO:0000256" key="2">
    <source>
        <dbReference type="ARBA" id="ARBA00023134"/>
    </source>
</evidence>
<keyword evidence="4" id="KW-0460">Magnesium</keyword>
<organism evidence="5 6">
    <name type="scientific">Hypothenemus hampei</name>
    <name type="common">Coffee berry borer</name>
    <dbReference type="NCBI Taxonomy" id="57062"/>
    <lineage>
        <taxon>Eukaryota</taxon>
        <taxon>Metazoa</taxon>
        <taxon>Ecdysozoa</taxon>
        <taxon>Arthropoda</taxon>
        <taxon>Hexapoda</taxon>
        <taxon>Insecta</taxon>
        <taxon>Pterygota</taxon>
        <taxon>Neoptera</taxon>
        <taxon>Endopterygota</taxon>
        <taxon>Coleoptera</taxon>
        <taxon>Polyphaga</taxon>
        <taxon>Cucujiformia</taxon>
        <taxon>Curculionidae</taxon>
        <taxon>Scolytinae</taxon>
        <taxon>Hypothenemus</taxon>
    </lineage>
</organism>
<keyword evidence="2 3" id="KW-0342">GTP-binding</keyword>
<dbReference type="PANTHER" id="PTHR46090">
    <property type="entry name" value="ADP-RIBOSYLATION FACTOR-LIKE PROTEIN 13B"/>
    <property type="match status" value="1"/>
</dbReference>
<name>A0ABD1FF72_HYPHA</name>
<dbReference type="SMART" id="SM00178">
    <property type="entry name" value="SAR"/>
    <property type="match status" value="1"/>
</dbReference>
<feature type="binding site" evidence="3">
    <location>
        <position position="69"/>
    </location>
    <ligand>
        <name>GTP</name>
        <dbReference type="ChEBI" id="CHEBI:37565"/>
    </ligand>
</feature>
<dbReference type="EMBL" id="JBDJPC010000001">
    <property type="protein sequence ID" value="KAL1516648.1"/>
    <property type="molecule type" value="Genomic_DNA"/>
</dbReference>
<keyword evidence="1 3" id="KW-0547">Nucleotide-binding</keyword>
<evidence type="ECO:0000256" key="1">
    <source>
        <dbReference type="ARBA" id="ARBA00022741"/>
    </source>
</evidence>
<dbReference type="InterPro" id="IPR027417">
    <property type="entry name" value="P-loop_NTPase"/>
</dbReference>
<dbReference type="InterPro" id="IPR006689">
    <property type="entry name" value="Small_GTPase_ARF/SAR"/>
</dbReference>
<feature type="binding site" evidence="3">
    <location>
        <begin position="125"/>
        <end position="128"/>
    </location>
    <ligand>
        <name>GTP</name>
        <dbReference type="ChEBI" id="CHEBI:37565"/>
    </ligand>
</feature>